<evidence type="ECO:0000256" key="2">
    <source>
        <dbReference type="SAM" id="SignalP"/>
    </source>
</evidence>
<keyword evidence="4" id="KW-1185">Reference proteome</keyword>
<protein>
    <submittedName>
        <fullName evidence="3">Uncharacterized protein</fullName>
    </submittedName>
</protein>
<dbReference type="OrthoDB" id="9837980at2"/>
<evidence type="ECO:0000313" key="4">
    <source>
        <dbReference type="Proteomes" id="UP000237968"/>
    </source>
</evidence>
<evidence type="ECO:0000313" key="3">
    <source>
        <dbReference type="EMBL" id="PRQ02892.1"/>
    </source>
</evidence>
<dbReference type="EMBL" id="PVNK01000109">
    <property type="protein sequence ID" value="PRQ02892.1"/>
    <property type="molecule type" value="Genomic_DNA"/>
</dbReference>
<evidence type="ECO:0000256" key="1">
    <source>
        <dbReference type="SAM" id="MobiDB-lite"/>
    </source>
</evidence>
<feature type="chain" id="PRO_5015765347" evidence="2">
    <location>
        <begin position="32"/>
        <end position="176"/>
    </location>
</feature>
<dbReference type="RefSeq" id="WP_106391417.1">
    <property type="nucleotide sequence ID" value="NZ_PVNK01000109.1"/>
</dbReference>
<gene>
    <name evidence="3" type="ORF">ENSA5_19820</name>
</gene>
<sequence>MTTLVRIVRAFPLVLPLALVAPLITSGEVQAAAADDEEGEGKTYDYGAKVKIELRMEDGTTVRHRGELRSFGNEWRFEFDGAGHHHVVTLDATHEEGDKELEVTLAWDRDGESIIAPYTDSYPVRKRQSLWSADGKLAIAMTFKPTKFEREDSSRDDKEKLNPDDDDNPLGGNLFK</sequence>
<feature type="compositionally biased region" description="Basic and acidic residues" evidence="1">
    <location>
        <begin position="148"/>
        <end position="163"/>
    </location>
</feature>
<organism evidence="3 4">
    <name type="scientific">Enhygromyxa salina</name>
    <dbReference type="NCBI Taxonomy" id="215803"/>
    <lineage>
        <taxon>Bacteria</taxon>
        <taxon>Pseudomonadati</taxon>
        <taxon>Myxococcota</taxon>
        <taxon>Polyangia</taxon>
        <taxon>Nannocystales</taxon>
        <taxon>Nannocystaceae</taxon>
        <taxon>Enhygromyxa</taxon>
    </lineage>
</organism>
<dbReference type="AlphaFoldDB" id="A0A2S9YCX1"/>
<comment type="caution">
    <text evidence="3">The sequence shown here is derived from an EMBL/GenBank/DDBJ whole genome shotgun (WGS) entry which is preliminary data.</text>
</comment>
<keyword evidence="2" id="KW-0732">Signal</keyword>
<proteinExistence type="predicted"/>
<dbReference type="Proteomes" id="UP000237968">
    <property type="component" value="Unassembled WGS sequence"/>
</dbReference>
<name>A0A2S9YCX1_9BACT</name>
<feature type="signal peptide" evidence="2">
    <location>
        <begin position="1"/>
        <end position="31"/>
    </location>
</feature>
<accession>A0A2S9YCX1</accession>
<reference evidence="3 4" key="1">
    <citation type="submission" date="2018-03" db="EMBL/GenBank/DDBJ databases">
        <title>Draft Genome Sequences of the Obligatory Marine Myxobacteria Enhygromyxa salina SWB005.</title>
        <authorList>
            <person name="Poehlein A."/>
            <person name="Moghaddam J.A."/>
            <person name="Harms H."/>
            <person name="Alanjari M."/>
            <person name="Koenig G.M."/>
            <person name="Daniel R."/>
            <person name="Schaeberle T.F."/>
        </authorList>
    </citation>
    <scope>NUCLEOTIDE SEQUENCE [LARGE SCALE GENOMIC DNA]</scope>
    <source>
        <strain evidence="3 4">SWB005</strain>
    </source>
</reference>
<feature type="region of interest" description="Disordered" evidence="1">
    <location>
        <begin position="148"/>
        <end position="176"/>
    </location>
</feature>